<reference evidence="1 2" key="1">
    <citation type="journal article" date="2021" name="Elife">
        <title>Chloroplast acquisition without the gene transfer in kleptoplastic sea slugs, Plakobranchus ocellatus.</title>
        <authorList>
            <person name="Maeda T."/>
            <person name="Takahashi S."/>
            <person name="Yoshida T."/>
            <person name="Shimamura S."/>
            <person name="Takaki Y."/>
            <person name="Nagai Y."/>
            <person name="Toyoda A."/>
            <person name="Suzuki Y."/>
            <person name="Arimoto A."/>
            <person name="Ishii H."/>
            <person name="Satoh N."/>
            <person name="Nishiyama T."/>
            <person name="Hasebe M."/>
            <person name="Maruyama T."/>
            <person name="Minagawa J."/>
            <person name="Obokata J."/>
            <person name="Shigenobu S."/>
        </authorList>
    </citation>
    <scope>NUCLEOTIDE SEQUENCE [LARGE SCALE GENOMIC DNA]</scope>
</reference>
<evidence type="ECO:0008006" key="3">
    <source>
        <dbReference type="Google" id="ProtNLM"/>
    </source>
</evidence>
<name>A0AAV3Z273_9GAST</name>
<protein>
    <recommendedName>
        <fullName evidence="3">Sulfatase N-terminal domain-containing protein</fullName>
    </recommendedName>
</protein>
<evidence type="ECO:0000313" key="2">
    <source>
        <dbReference type="Proteomes" id="UP000735302"/>
    </source>
</evidence>
<dbReference type="Proteomes" id="UP000735302">
    <property type="component" value="Unassembled WGS sequence"/>
</dbReference>
<comment type="caution">
    <text evidence="1">The sequence shown here is derived from an EMBL/GenBank/DDBJ whole genome shotgun (WGS) entry which is preliminary data.</text>
</comment>
<dbReference type="PANTHER" id="PTHR10974">
    <property type="entry name" value="FI08016P-RELATED"/>
    <property type="match status" value="1"/>
</dbReference>
<gene>
    <name evidence="1" type="ORF">PoB_001575500</name>
</gene>
<dbReference type="InterPro" id="IPR004245">
    <property type="entry name" value="DUF229"/>
</dbReference>
<sequence length="283" mass="32181">MDTDFVHFLQNLSSSGYLNHTILILMADHGSRFSDVRLTQQGKLEERLPYFGFSFPPSFQAAYPEKVEQLRKNRQRLTTNFDVHETLSDLLDSRPERRSRTKGRGISLFKSIPRSRTCAQAGIEPHWCACLKWDDVTQDANLRLSTAKAVVDYLNGLTAIARDRCEVLAVGQVTSLSRFVPRQDVLMFKKSADTHGDIPDLSDNMTLNFEYLQVNFLTHPGQGRFEATVGHSLVTGDFTVRADDVSRTNLYGNASACVTQSFPSLRPYCYCKDDSQSMRYWWS</sequence>
<dbReference type="GO" id="GO:0005615">
    <property type="term" value="C:extracellular space"/>
    <property type="evidence" value="ECO:0007669"/>
    <property type="project" value="TreeGrafter"/>
</dbReference>
<dbReference type="Pfam" id="PF02995">
    <property type="entry name" value="DUF229"/>
    <property type="match status" value="1"/>
</dbReference>
<dbReference type="PANTHER" id="PTHR10974:SF1">
    <property type="entry name" value="FI08016P-RELATED"/>
    <property type="match status" value="1"/>
</dbReference>
<dbReference type="InterPro" id="IPR017850">
    <property type="entry name" value="Alkaline_phosphatase_core_sf"/>
</dbReference>
<proteinExistence type="predicted"/>
<keyword evidence="2" id="KW-1185">Reference proteome</keyword>
<evidence type="ECO:0000313" key="1">
    <source>
        <dbReference type="EMBL" id="GFN89249.1"/>
    </source>
</evidence>
<dbReference type="AlphaFoldDB" id="A0AAV3Z273"/>
<dbReference type="EMBL" id="BLXT01001916">
    <property type="protein sequence ID" value="GFN89249.1"/>
    <property type="molecule type" value="Genomic_DNA"/>
</dbReference>
<organism evidence="1 2">
    <name type="scientific">Plakobranchus ocellatus</name>
    <dbReference type="NCBI Taxonomy" id="259542"/>
    <lineage>
        <taxon>Eukaryota</taxon>
        <taxon>Metazoa</taxon>
        <taxon>Spiralia</taxon>
        <taxon>Lophotrochozoa</taxon>
        <taxon>Mollusca</taxon>
        <taxon>Gastropoda</taxon>
        <taxon>Heterobranchia</taxon>
        <taxon>Euthyneura</taxon>
        <taxon>Panpulmonata</taxon>
        <taxon>Sacoglossa</taxon>
        <taxon>Placobranchoidea</taxon>
        <taxon>Plakobranchidae</taxon>
        <taxon>Plakobranchus</taxon>
    </lineage>
</organism>
<dbReference type="Gene3D" id="3.40.720.10">
    <property type="entry name" value="Alkaline Phosphatase, subunit A"/>
    <property type="match status" value="1"/>
</dbReference>
<accession>A0AAV3Z273</accession>
<dbReference type="SUPFAM" id="SSF53649">
    <property type="entry name" value="Alkaline phosphatase-like"/>
    <property type="match status" value="1"/>
</dbReference>